<dbReference type="GO" id="GO:0016684">
    <property type="term" value="F:oxidoreductase activity, acting on peroxide as acceptor"/>
    <property type="evidence" value="ECO:0007669"/>
    <property type="project" value="TreeGrafter"/>
</dbReference>
<sequence>MEGNPPISLLLVNYKDFVTYLLDIPKWRRLKSNAIGKFVENKISTVKKQILLNGETNYWQYEQSLCILLRLSTCLNPYSDIREYISSSWKSIINELNCSWSAGLIGDDITWKATKSRNDRLFNAKIKDLHPDLLLRITLGGINITIKEAIKIFVSNHDKNQYCLPCGRFIYPEYLVPGTPGFPSASQRHSARNETFWKEVFNTFYGRIPSVFRIVYILPEYAKALLKSYRINMEDQDHGVLPLYYRHYIGILCSSLYDNDYIIKLEMQMFIFNNGPIEWLENPSSSLPIKFFKLYEFLKCITFEPAFISNEFMGQMIGRFSDTQVWTITEFCHILCIVTTIQSLSQLSCSFGITSMDHWELGPDPLEGVDCDGNTCYNPNTTFVKDCMEQRKTILSNTIDKNINFDTLTSYYREILSEYIDVSNEERNYTLRTKAKNSYLNINSSTSIKKFNYLKLPNINLAELHNFPFIQKLSSFIGFNYAVEFSKNSLLPNNIYSKLETEWKDHLNSGVNSCKPDSQIIISEYLHNHSQNNTDNIINVGYIHEYNHRERDEYVSTLDRIKDLLNHFPPQGDILGISKEEISLFRSNSDKHKADRVLLSSVMNSKPKLKFQSLSTKFKRIHNSLSGRDQLSVSNGENENKLVIWRDQDTFGMNENKKEIAKKEFISENSVHITSMLNSFSIQMLEFEFYSETAWSILSVYSGECSKCIKDELDILLFSCNKDITTLCGIYKVPTTNPIRSSIWSYVFKLCGIVKFEMTELVHNSFLPLELKVLLKKMIRSPQSILRSDFERCRTVFSYKELIYYLIVICKAKQAVTIIYSIQSLSNILKDSR</sequence>
<dbReference type="GO" id="GO:1904262">
    <property type="term" value="P:negative regulation of TORC1 signaling"/>
    <property type="evidence" value="ECO:0007669"/>
    <property type="project" value="TreeGrafter"/>
</dbReference>
<evidence type="ECO:0000256" key="3">
    <source>
        <dbReference type="ARBA" id="ARBA00022490"/>
    </source>
</evidence>
<dbReference type="AlphaFoldDB" id="A0A9D5HYY8"/>
<dbReference type="OrthoDB" id="337464at2759"/>
<evidence type="ECO:0000256" key="1">
    <source>
        <dbReference type="ARBA" id="ARBA00004496"/>
    </source>
</evidence>
<name>A0A9D5HYY8_9CRYT</name>
<gene>
    <name evidence="4" type="ORF">OJ253_1580</name>
</gene>
<proteinExistence type="inferred from homology"/>
<dbReference type="InterPro" id="IPR006730">
    <property type="entry name" value="Sestrin"/>
</dbReference>
<dbReference type="GO" id="GO:1990253">
    <property type="term" value="P:cellular response to leucine starvation"/>
    <property type="evidence" value="ECO:0007669"/>
    <property type="project" value="TreeGrafter"/>
</dbReference>
<dbReference type="Pfam" id="PF04636">
    <property type="entry name" value="PA26"/>
    <property type="match status" value="1"/>
</dbReference>
<evidence type="ECO:0000256" key="2">
    <source>
        <dbReference type="ARBA" id="ARBA00008350"/>
    </source>
</evidence>
<evidence type="ECO:0000313" key="4">
    <source>
        <dbReference type="EMBL" id="KAJ1609305.1"/>
    </source>
</evidence>
<comment type="caution">
    <text evidence="4">The sequence shown here is derived from an EMBL/GenBank/DDBJ whole genome shotgun (WGS) entry which is preliminary data.</text>
</comment>
<reference evidence="4" key="1">
    <citation type="submission" date="2022-10" db="EMBL/GenBank/DDBJ databases">
        <title>Adaptive evolution leads to modifications in subtelomeric GC content in a zoonotic Cryptosporidium species.</title>
        <authorList>
            <person name="Li J."/>
            <person name="Feng Y."/>
            <person name="Xiao L."/>
        </authorList>
    </citation>
    <scope>NUCLEOTIDE SEQUENCE</scope>
    <source>
        <strain evidence="4">33844</strain>
    </source>
</reference>
<dbReference type="GO" id="GO:0071233">
    <property type="term" value="P:cellular response to L-leucine"/>
    <property type="evidence" value="ECO:0007669"/>
    <property type="project" value="TreeGrafter"/>
</dbReference>
<keyword evidence="3" id="KW-0963">Cytoplasm</keyword>
<dbReference type="InterPro" id="IPR029032">
    <property type="entry name" value="AhpD-like"/>
</dbReference>
<accession>A0A9D5HYY8</accession>
<dbReference type="PANTHER" id="PTHR12474:SF0">
    <property type="entry name" value="SESTRIN HOMOLOG"/>
    <property type="match status" value="1"/>
</dbReference>
<comment type="subcellular location">
    <subcellularLocation>
        <location evidence="1">Cytoplasm</location>
    </subcellularLocation>
</comment>
<dbReference type="EMBL" id="JAPCXC010000035">
    <property type="protein sequence ID" value="KAJ1609305.1"/>
    <property type="molecule type" value="Genomic_DNA"/>
</dbReference>
<dbReference type="GO" id="GO:0005634">
    <property type="term" value="C:nucleus"/>
    <property type="evidence" value="ECO:0007669"/>
    <property type="project" value="InterPro"/>
</dbReference>
<protein>
    <submittedName>
        <fullName evidence="4">Sestrin 1-like protein</fullName>
    </submittedName>
</protein>
<dbReference type="SUPFAM" id="SSF69118">
    <property type="entry name" value="AhpD-like"/>
    <property type="match status" value="1"/>
</dbReference>
<comment type="similarity">
    <text evidence="2">Belongs to the sestrin family.</text>
</comment>
<dbReference type="Proteomes" id="UP001067231">
    <property type="component" value="Unassembled WGS sequence"/>
</dbReference>
<dbReference type="GO" id="GO:1901031">
    <property type="term" value="P:regulation of response to reactive oxygen species"/>
    <property type="evidence" value="ECO:0007669"/>
    <property type="project" value="InterPro"/>
</dbReference>
<organism evidence="4">
    <name type="scientific">Cryptosporidium canis</name>
    <dbReference type="NCBI Taxonomy" id="195482"/>
    <lineage>
        <taxon>Eukaryota</taxon>
        <taxon>Sar</taxon>
        <taxon>Alveolata</taxon>
        <taxon>Apicomplexa</taxon>
        <taxon>Conoidasida</taxon>
        <taxon>Coccidia</taxon>
        <taxon>Eucoccidiorida</taxon>
        <taxon>Eimeriorina</taxon>
        <taxon>Cryptosporidiidae</taxon>
        <taxon>Cryptosporidium</taxon>
    </lineage>
</organism>
<dbReference type="GO" id="GO:0070728">
    <property type="term" value="F:L-leucine binding"/>
    <property type="evidence" value="ECO:0007669"/>
    <property type="project" value="TreeGrafter"/>
</dbReference>
<dbReference type="PANTHER" id="PTHR12474">
    <property type="entry name" value="P53 REGULATED PA26 NUCLEAR PROTEIN SESTRIN"/>
    <property type="match status" value="1"/>
</dbReference>
<dbReference type="GO" id="GO:0005737">
    <property type="term" value="C:cytoplasm"/>
    <property type="evidence" value="ECO:0007669"/>
    <property type="project" value="UniProtKB-SubCell"/>
</dbReference>
<dbReference type="GO" id="GO:0016239">
    <property type="term" value="P:positive regulation of macroautophagy"/>
    <property type="evidence" value="ECO:0007669"/>
    <property type="project" value="TreeGrafter"/>
</dbReference>